<gene>
    <name evidence="1" type="ORF">QPJ95_21640</name>
</gene>
<evidence type="ECO:0000313" key="2">
    <source>
        <dbReference type="Proteomes" id="UP001238334"/>
    </source>
</evidence>
<keyword evidence="2" id="KW-1185">Reference proteome</keyword>
<dbReference type="AlphaFoldDB" id="A0A9Y2KZ10"/>
<organism evidence="1 2">
    <name type="scientific">Parasedimentitalea psychrophila</name>
    <dbReference type="NCBI Taxonomy" id="2997337"/>
    <lineage>
        <taxon>Bacteria</taxon>
        <taxon>Pseudomonadati</taxon>
        <taxon>Pseudomonadota</taxon>
        <taxon>Alphaproteobacteria</taxon>
        <taxon>Rhodobacterales</taxon>
        <taxon>Paracoccaceae</taxon>
        <taxon>Parasedimentitalea</taxon>
    </lineage>
</organism>
<reference evidence="1 2" key="1">
    <citation type="submission" date="2023-06" db="EMBL/GenBank/DDBJ databases">
        <title>Parasedimentitalea psychrophila sp. nov., a psychrophilic bacterium isolated from deep-sea sediment.</title>
        <authorList>
            <person name="Li A."/>
        </authorList>
    </citation>
    <scope>NUCLEOTIDE SEQUENCE [LARGE SCALE GENOMIC DNA]</scope>
    <source>
        <strain evidence="1 2">QS115</strain>
    </source>
</reference>
<dbReference type="EMBL" id="CP127247">
    <property type="protein sequence ID" value="WIY25059.1"/>
    <property type="molecule type" value="Genomic_DNA"/>
</dbReference>
<sequence length="142" mass="15122">MAYTTLQQLIDRYGEAMLIGLTDRDDVSTGAVDPETIDQAIASAGAQIDGYVGSRYALPMAEVPPLIAKLARAITCWELHVYAAPDKITEDYKEAVATLKDISRGAVVLDIAGTQPEGNGSSGIQITDRKRPLEASKMGGLI</sequence>
<dbReference type="Pfam" id="PF07030">
    <property type="entry name" value="Phage_Mu_Gp36"/>
    <property type="match status" value="1"/>
</dbReference>
<protein>
    <submittedName>
        <fullName evidence="1">DUF1320 domain-containing protein</fullName>
    </submittedName>
</protein>
<evidence type="ECO:0000313" key="1">
    <source>
        <dbReference type="EMBL" id="WIY25059.1"/>
    </source>
</evidence>
<dbReference type="KEGG" id="ppso:QPJ95_21640"/>
<accession>A0A9Y2KZ10</accession>
<dbReference type="InterPro" id="IPR009752">
    <property type="entry name" value="Phage_Mu_GpJ"/>
</dbReference>
<proteinExistence type="predicted"/>
<dbReference type="RefSeq" id="WP_270919904.1">
    <property type="nucleotide sequence ID" value="NZ_CP127247.1"/>
</dbReference>
<dbReference type="Proteomes" id="UP001238334">
    <property type="component" value="Chromosome"/>
</dbReference>
<name>A0A9Y2KZ10_9RHOB</name>